<gene>
    <name evidence="1" type="ORF">PILCRDRAFT_11852</name>
</gene>
<evidence type="ECO:0000313" key="1">
    <source>
        <dbReference type="EMBL" id="KIM77594.1"/>
    </source>
</evidence>
<evidence type="ECO:0000313" key="2">
    <source>
        <dbReference type="Proteomes" id="UP000054166"/>
    </source>
</evidence>
<dbReference type="EMBL" id="KN833023">
    <property type="protein sequence ID" value="KIM77594.1"/>
    <property type="molecule type" value="Genomic_DNA"/>
</dbReference>
<name>A0A0C3FD31_PILCF</name>
<proteinExistence type="predicted"/>
<sequence>MLTAIYVYGGEITETETEPEPETENVIVTEVVITISMCFKFLAAKDNTSHDDASSFPSNQPSLSMLLMPPRPTKSSSLSPALIDQITLDQIEMPPRPVYNPPIDLSMLIMPRRRLSNISSTLHNVYHLHTAISNESPAAAPFDEQALALNDAEPKSI</sequence>
<protein>
    <submittedName>
        <fullName evidence="1">Uncharacterized protein</fullName>
    </submittedName>
</protein>
<reference evidence="2" key="2">
    <citation type="submission" date="2015-01" db="EMBL/GenBank/DDBJ databases">
        <title>Evolutionary Origins and Diversification of the Mycorrhizal Mutualists.</title>
        <authorList>
            <consortium name="DOE Joint Genome Institute"/>
            <consortium name="Mycorrhizal Genomics Consortium"/>
            <person name="Kohler A."/>
            <person name="Kuo A."/>
            <person name="Nagy L.G."/>
            <person name="Floudas D."/>
            <person name="Copeland A."/>
            <person name="Barry K.W."/>
            <person name="Cichocki N."/>
            <person name="Veneault-Fourrey C."/>
            <person name="LaButti K."/>
            <person name="Lindquist E.A."/>
            <person name="Lipzen A."/>
            <person name="Lundell T."/>
            <person name="Morin E."/>
            <person name="Murat C."/>
            <person name="Riley R."/>
            <person name="Ohm R."/>
            <person name="Sun H."/>
            <person name="Tunlid A."/>
            <person name="Henrissat B."/>
            <person name="Grigoriev I.V."/>
            <person name="Hibbett D.S."/>
            <person name="Martin F."/>
        </authorList>
    </citation>
    <scope>NUCLEOTIDE SEQUENCE [LARGE SCALE GENOMIC DNA]</scope>
    <source>
        <strain evidence="2">F 1598</strain>
    </source>
</reference>
<dbReference type="HOGENOM" id="CLU_1678603_0_0_1"/>
<keyword evidence="2" id="KW-1185">Reference proteome</keyword>
<dbReference type="AlphaFoldDB" id="A0A0C3FD31"/>
<dbReference type="Proteomes" id="UP000054166">
    <property type="component" value="Unassembled WGS sequence"/>
</dbReference>
<organism evidence="1 2">
    <name type="scientific">Piloderma croceum (strain F 1598)</name>
    <dbReference type="NCBI Taxonomy" id="765440"/>
    <lineage>
        <taxon>Eukaryota</taxon>
        <taxon>Fungi</taxon>
        <taxon>Dikarya</taxon>
        <taxon>Basidiomycota</taxon>
        <taxon>Agaricomycotina</taxon>
        <taxon>Agaricomycetes</taxon>
        <taxon>Agaricomycetidae</taxon>
        <taxon>Atheliales</taxon>
        <taxon>Atheliaceae</taxon>
        <taxon>Piloderma</taxon>
    </lineage>
</organism>
<reference evidence="1 2" key="1">
    <citation type="submission" date="2014-04" db="EMBL/GenBank/DDBJ databases">
        <authorList>
            <consortium name="DOE Joint Genome Institute"/>
            <person name="Kuo A."/>
            <person name="Tarkka M."/>
            <person name="Buscot F."/>
            <person name="Kohler A."/>
            <person name="Nagy L.G."/>
            <person name="Floudas D."/>
            <person name="Copeland A."/>
            <person name="Barry K.W."/>
            <person name="Cichocki N."/>
            <person name="Veneault-Fourrey C."/>
            <person name="LaButti K."/>
            <person name="Lindquist E.A."/>
            <person name="Lipzen A."/>
            <person name="Lundell T."/>
            <person name="Morin E."/>
            <person name="Murat C."/>
            <person name="Sun H."/>
            <person name="Tunlid A."/>
            <person name="Henrissat B."/>
            <person name="Grigoriev I.V."/>
            <person name="Hibbett D.S."/>
            <person name="Martin F."/>
            <person name="Nordberg H.P."/>
            <person name="Cantor M.N."/>
            <person name="Hua S.X."/>
        </authorList>
    </citation>
    <scope>NUCLEOTIDE SEQUENCE [LARGE SCALE GENOMIC DNA]</scope>
    <source>
        <strain evidence="1 2">F 1598</strain>
    </source>
</reference>
<accession>A0A0C3FD31</accession>
<dbReference type="InParanoid" id="A0A0C3FD31"/>